<evidence type="ECO:0000256" key="1">
    <source>
        <dbReference type="SAM" id="SignalP"/>
    </source>
</evidence>
<protein>
    <recommendedName>
        <fullName evidence="4">Lipoprotein</fullName>
    </recommendedName>
</protein>
<dbReference type="EMBL" id="NEVR01000003">
    <property type="protein sequence ID" value="OZI63721.1"/>
    <property type="molecule type" value="Genomic_DNA"/>
</dbReference>
<evidence type="ECO:0000313" key="2">
    <source>
        <dbReference type="EMBL" id="OZI63721.1"/>
    </source>
</evidence>
<dbReference type="PROSITE" id="PS51257">
    <property type="entry name" value="PROKAR_LIPOPROTEIN"/>
    <property type="match status" value="1"/>
</dbReference>
<keyword evidence="1" id="KW-0732">Signal</keyword>
<feature type="chain" id="PRO_5045303882" description="Lipoprotein" evidence="1">
    <location>
        <begin position="25"/>
        <end position="136"/>
    </location>
</feature>
<proteinExistence type="predicted"/>
<feature type="signal peptide" evidence="1">
    <location>
        <begin position="1"/>
        <end position="24"/>
    </location>
</feature>
<dbReference type="RefSeq" id="WP_255032193.1">
    <property type="nucleotide sequence ID" value="NZ_NEVR01000003.1"/>
</dbReference>
<evidence type="ECO:0000313" key="3">
    <source>
        <dbReference type="Proteomes" id="UP000216354"/>
    </source>
</evidence>
<evidence type="ECO:0008006" key="4">
    <source>
        <dbReference type="Google" id="ProtNLM"/>
    </source>
</evidence>
<dbReference type="Proteomes" id="UP000216354">
    <property type="component" value="Unassembled WGS sequence"/>
</dbReference>
<reference evidence="2 3" key="1">
    <citation type="submission" date="2017-05" db="EMBL/GenBank/DDBJ databases">
        <title>Complete and WGS of Bordetella genogroups.</title>
        <authorList>
            <person name="Spilker T."/>
            <person name="Lipuma J."/>
        </authorList>
    </citation>
    <scope>NUCLEOTIDE SEQUENCE [LARGE SCALE GENOMIC DNA]</scope>
    <source>
        <strain evidence="2 3">AU9795</strain>
    </source>
</reference>
<organism evidence="2 3">
    <name type="scientific">Bordetella genomosp. 1</name>
    <dbReference type="NCBI Taxonomy" id="1395607"/>
    <lineage>
        <taxon>Bacteria</taxon>
        <taxon>Pseudomonadati</taxon>
        <taxon>Pseudomonadota</taxon>
        <taxon>Betaproteobacteria</taxon>
        <taxon>Burkholderiales</taxon>
        <taxon>Alcaligenaceae</taxon>
        <taxon>Bordetella</taxon>
    </lineage>
</organism>
<keyword evidence="3" id="KW-1185">Reference proteome</keyword>
<sequence length="136" mass="14652">MFSRSLRKHGARIALMAAAGMVLSGCLSVSTQQVALAPVTDVDSANELSLARNVIFTLSNGTNQTLPAGSRWRRAGAIAQGDVYRPLDRNFVIQGRRQAEAWIVAAGGKLAGFYLPGERSYTPLSHPVTLPVEMRQ</sequence>
<comment type="caution">
    <text evidence="2">The sequence shown here is derived from an EMBL/GenBank/DDBJ whole genome shotgun (WGS) entry which is preliminary data.</text>
</comment>
<accession>A0ABX4EXA9</accession>
<gene>
    <name evidence="2" type="ORF">CAL27_14020</name>
</gene>
<name>A0ABX4EXA9_9BORD</name>